<evidence type="ECO:0000256" key="5">
    <source>
        <dbReference type="ARBA" id="ARBA00022741"/>
    </source>
</evidence>
<dbReference type="PROSITE" id="PS00211">
    <property type="entry name" value="ABC_TRANSPORTER_1"/>
    <property type="match status" value="1"/>
</dbReference>
<evidence type="ECO:0000256" key="3">
    <source>
        <dbReference type="ARBA" id="ARBA00022475"/>
    </source>
</evidence>
<dbReference type="SUPFAM" id="SSF90123">
    <property type="entry name" value="ABC transporter transmembrane region"/>
    <property type="match status" value="1"/>
</dbReference>
<keyword evidence="5" id="KW-0547">Nucleotide-binding</keyword>
<dbReference type="GO" id="GO:0005524">
    <property type="term" value="F:ATP binding"/>
    <property type="evidence" value="ECO:0007669"/>
    <property type="project" value="UniProtKB-KW"/>
</dbReference>
<evidence type="ECO:0000256" key="1">
    <source>
        <dbReference type="ARBA" id="ARBA00004651"/>
    </source>
</evidence>
<dbReference type="PROSITE" id="PS50929">
    <property type="entry name" value="ABC_TM1F"/>
    <property type="match status" value="1"/>
</dbReference>
<dbReference type="GO" id="GO:0140359">
    <property type="term" value="F:ABC-type transporter activity"/>
    <property type="evidence" value="ECO:0007669"/>
    <property type="project" value="InterPro"/>
</dbReference>
<keyword evidence="13" id="KW-1185">Reference proteome</keyword>
<organism evidence="12 13">
    <name type="scientific">Parvimonas micra</name>
    <dbReference type="NCBI Taxonomy" id="33033"/>
    <lineage>
        <taxon>Bacteria</taxon>
        <taxon>Bacillati</taxon>
        <taxon>Bacillota</taxon>
        <taxon>Tissierellia</taxon>
        <taxon>Tissierellales</taxon>
        <taxon>Peptoniphilaceae</taxon>
        <taxon>Parvimonas</taxon>
    </lineage>
</organism>
<comment type="subcellular location">
    <subcellularLocation>
        <location evidence="1">Cell membrane</location>
        <topology evidence="1">Multi-pass membrane protein</topology>
    </subcellularLocation>
</comment>
<dbReference type="GO" id="GO:0016887">
    <property type="term" value="F:ATP hydrolysis activity"/>
    <property type="evidence" value="ECO:0007669"/>
    <property type="project" value="InterPro"/>
</dbReference>
<dbReference type="OrthoDB" id="9762778at2"/>
<dbReference type="RefSeq" id="WP_020997928.1">
    <property type="nucleotide sequence ID" value="NZ_CP009761.1"/>
</dbReference>
<dbReference type="InterPro" id="IPR003439">
    <property type="entry name" value="ABC_transporter-like_ATP-bd"/>
</dbReference>
<sequence length="580" mass="64454">MRELLKTLYEVSGSYSKRITKMLIFDVIKGIFEGVSLGAILFCLMKICESIFNGQSIVIKDIYTVFAIATMSVVGKILFGYLADRNKYIASYSLGAENRLYIGDRLKNVNMGYFSTNSLGNVSGGLSTVIGELETVGVLIIEQMLVGTIQTIIIVLFVLPYDLITAIIILLTLIVGVLVNMSTQKKTDILTGKLLRLKLDLSSKIIEYVKGIGIIKAFGKDENTVKELNDSITESRKGFFAVEKILVPTQFLFLLVFKIGICVIIFSSLMRYFSGSIYATKTIILIVMSFVVFSGFELAGSMQSIKGVAVQNLNSVINLRSLPVIKEGNKTKVDTVEIEMKNVSFSYDDSELFKNLSLKIPEGKTTALVGFSGSGKTTLCNLMARFWDVQSGEVKIGSNNVKEYNYDQLLSNFSFVFQDVYLFDDTVKNNIKFGNPNATDEEVIDIAKQAQCHEFIMKLPDGYNTILQEGGSNLSGGERQRISIARAMLKQSKFVILDEATSSVDPENEKQLLIALKNLLKGKTTIVIAHKLSTVRNADKIIVLKNGVIEQIGTHTELKSKDGIYRDFITNRRKSEEWVV</sequence>
<feature type="transmembrane region" description="Helical" evidence="9">
    <location>
        <begin position="62"/>
        <end position="83"/>
    </location>
</feature>
<dbReference type="Pfam" id="PF00005">
    <property type="entry name" value="ABC_tran"/>
    <property type="match status" value="1"/>
</dbReference>
<feature type="transmembrane region" description="Helical" evidence="9">
    <location>
        <begin position="163"/>
        <end position="181"/>
    </location>
</feature>
<dbReference type="Gene3D" id="3.40.50.300">
    <property type="entry name" value="P-loop containing nucleotide triphosphate hydrolases"/>
    <property type="match status" value="1"/>
</dbReference>
<keyword evidence="6 12" id="KW-0067">ATP-binding</keyword>
<dbReference type="PANTHER" id="PTHR24221">
    <property type="entry name" value="ATP-BINDING CASSETTE SUB-FAMILY B"/>
    <property type="match status" value="1"/>
</dbReference>
<keyword evidence="3" id="KW-1003">Cell membrane</keyword>
<dbReference type="EMBL" id="CP009761">
    <property type="protein sequence ID" value="AIZ36733.1"/>
    <property type="molecule type" value="Genomic_DNA"/>
</dbReference>
<feature type="transmembrane region" description="Helical" evidence="9">
    <location>
        <begin position="276"/>
        <end position="296"/>
    </location>
</feature>
<reference evidence="12 13" key="1">
    <citation type="submission" date="2014-10" db="EMBL/GenBank/DDBJ databases">
        <title>Complete genome sequence of Parvimonas micra KCOM 1535 (= ChDC B708).</title>
        <authorList>
            <person name="Kook J.-K."/>
            <person name="Park S.-N."/>
            <person name="Lim Y.K."/>
            <person name="Roh H."/>
        </authorList>
    </citation>
    <scope>NUCLEOTIDE SEQUENCE [LARGE SCALE GENOMIC DNA]</scope>
    <source>
        <strain evidence="13">KCOM 1535 / ChDC B708</strain>
    </source>
</reference>
<dbReference type="SMART" id="SM00382">
    <property type="entry name" value="AAA"/>
    <property type="match status" value="1"/>
</dbReference>
<dbReference type="InterPro" id="IPR039421">
    <property type="entry name" value="Type_1_exporter"/>
</dbReference>
<dbReference type="InterPro" id="IPR036640">
    <property type="entry name" value="ABC1_TM_sf"/>
</dbReference>
<feature type="domain" description="ABC transmembrane type-1" evidence="11">
    <location>
        <begin position="30"/>
        <end position="304"/>
    </location>
</feature>
<evidence type="ECO:0000256" key="8">
    <source>
        <dbReference type="ARBA" id="ARBA00023136"/>
    </source>
</evidence>
<name>A0A0B4S1U6_9FIRM</name>
<dbReference type="STRING" id="33033.NW74_04985"/>
<dbReference type="PROSITE" id="PS50893">
    <property type="entry name" value="ABC_TRANSPORTER_2"/>
    <property type="match status" value="1"/>
</dbReference>
<dbReference type="AlphaFoldDB" id="A0A0B4S1U6"/>
<dbReference type="InterPro" id="IPR011527">
    <property type="entry name" value="ABC1_TM_dom"/>
</dbReference>
<dbReference type="SUPFAM" id="SSF52540">
    <property type="entry name" value="P-loop containing nucleoside triphosphate hydrolases"/>
    <property type="match status" value="1"/>
</dbReference>
<feature type="transmembrane region" description="Helical" evidence="9">
    <location>
        <begin position="23"/>
        <end position="42"/>
    </location>
</feature>
<dbReference type="InterPro" id="IPR003593">
    <property type="entry name" value="AAA+_ATPase"/>
</dbReference>
<evidence type="ECO:0000259" key="10">
    <source>
        <dbReference type="PROSITE" id="PS50893"/>
    </source>
</evidence>
<evidence type="ECO:0000256" key="7">
    <source>
        <dbReference type="ARBA" id="ARBA00022989"/>
    </source>
</evidence>
<evidence type="ECO:0000313" key="13">
    <source>
        <dbReference type="Proteomes" id="UP000031386"/>
    </source>
</evidence>
<dbReference type="PANTHER" id="PTHR24221:SF397">
    <property type="entry name" value="ABC TRANSPORTER, ATP-BINDING TRANSMEMBRANE PROTEIN"/>
    <property type="match status" value="1"/>
</dbReference>
<feature type="domain" description="ABC transporter" evidence="10">
    <location>
        <begin position="338"/>
        <end position="571"/>
    </location>
</feature>
<keyword evidence="4 9" id="KW-0812">Transmembrane</keyword>
<protein>
    <submittedName>
        <fullName evidence="12">ABC transporter ATP-binding protein</fullName>
    </submittedName>
</protein>
<dbReference type="GO" id="GO:0034040">
    <property type="term" value="F:ATPase-coupled lipid transmembrane transporter activity"/>
    <property type="evidence" value="ECO:0007669"/>
    <property type="project" value="TreeGrafter"/>
</dbReference>
<dbReference type="InterPro" id="IPR017871">
    <property type="entry name" value="ABC_transporter-like_CS"/>
</dbReference>
<dbReference type="GO" id="GO:0005886">
    <property type="term" value="C:plasma membrane"/>
    <property type="evidence" value="ECO:0007669"/>
    <property type="project" value="UniProtKB-SubCell"/>
</dbReference>
<keyword evidence="2" id="KW-0813">Transport</keyword>
<dbReference type="InterPro" id="IPR027417">
    <property type="entry name" value="P-loop_NTPase"/>
</dbReference>
<evidence type="ECO:0000256" key="4">
    <source>
        <dbReference type="ARBA" id="ARBA00022692"/>
    </source>
</evidence>
<keyword evidence="7 9" id="KW-1133">Transmembrane helix</keyword>
<accession>A0A0B4S1U6</accession>
<feature type="transmembrane region" description="Helical" evidence="9">
    <location>
        <begin position="245"/>
        <end position="270"/>
    </location>
</feature>
<dbReference type="KEGG" id="pmic:NW74_04985"/>
<dbReference type="FunFam" id="3.40.50.300:FF:000221">
    <property type="entry name" value="Multidrug ABC transporter ATP-binding protein"/>
    <property type="match status" value="1"/>
</dbReference>
<evidence type="ECO:0000313" key="12">
    <source>
        <dbReference type="EMBL" id="AIZ36733.1"/>
    </source>
</evidence>
<proteinExistence type="predicted"/>
<evidence type="ECO:0000256" key="6">
    <source>
        <dbReference type="ARBA" id="ARBA00022840"/>
    </source>
</evidence>
<evidence type="ECO:0000256" key="2">
    <source>
        <dbReference type="ARBA" id="ARBA00022448"/>
    </source>
</evidence>
<evidence type="ECO:0000259" key="11">
    <source>
        <dbReference type="PROSITE" id="PS50929"/>
    </source>
</evidence>
<evidence type="ECO:0000256" key="9">
    <source>
        <dbReference type="SAM" id="Phobius"/>
    </source>
</evidence>
<keyword evidence="8 9" id="KW-0472">Membrane</keyword>
<gene>
    <name evidence="12" type="ORF">NW74_04985</name>
</gene>
<dbReference type="Gene3D" id="1.20.1560.10">
    <property type="entry name" value="ABC transporter type 1, transmembrane domain"/>
    <property type="match status" value="1"/>
</dbReference>
<dbReference type="Proteomes" id="UP000031386">
    <property type="component" value="Chromosome"/>
</dbReference>